<dbReference type="PANTHER" id="PTHR24369:SF210">
    <property type="entry name" value="CHAOPTIN-RELATED"/>
    <property type="match status" value="1"/>
</dbReference>
<name>A0A0K2T379_LEPSM</name>
<organism evidence="6">
    <name type="scientific">Lepeophtheirus salmonis</name>
    <name type="common">Salmon louse</name>
    <name type="synonym">Caligus salmonis</name>
    <dbReference type="NCBI Taxonomy" id="72036"/>
    <lineage>
        <taxon>Eukaryota</taxon>
        <taxon>Metazoa</taxon>
        <taxon>Ecdysozoa</taxon>
        <taxon>Arthropoda</taxon>
        <taxon>Crustacea</taxon>
        <taxon>Multicrustacea</taxon>
        <taxon>Hexanauplia</taxon>
        <taxon>Copepoda</taxon>
        <taxon>Siphonostomatoida</taxon>
        <taxon>Caligidae</taxon>
        <taxon>Lepeophtheirus</taxon>
    </lineage>
</organism>
<sequence length="524" mass="60623">MKVFSNLSWTLLFCVQISQSTTLFQTSERRDSGVKLGIGRRKGDTDSGVRDNANYCPGNSEYEMYCKCKSRKKGLDITCRDVDMEKLKADCVKLKSKERNIRYFKINDSYLPKLEDYLFLGLKIEHLIINNCSIRSVSRSALSSQGNTLKHLVMSDNKFEEIPSHAIRGLRELEHLNLNSNLIKVVRNEAFKGLSKVTRLSLYNNQIHKIENNAFDGLTSLLIRNEVQGNKSRDLIRLNLVRNDLKSVPHSSINNLKNLDRLDLSENKIDEIHAGEFYGLEKLDTLILNDNQITALTENNFEDLDGLTSLYLDRNQISQIHENAFIGLEENLQSLTLTGNKLTEFPSEALRKLHQLTTLHIDDNSVTTIYENSFQGFGEHIRNLWFQNNHINNIPAPAFQYLHSLEWIKLYNNELKTLSYELMEPVLDTLMHIDIHSNPLECDCNLRWYRQWITEEWNEIDEDWLKETYCQDPSDNDREHNIAEVAISHMFCEDEYLDKFAVDDGGGASTYSKDLTNYTTLFIV</sequence>
<evidence type="ECO:0000256" key="5">
    <source>
        <dbReference type="SAM" id="SignalP"/>
    </source>
</evidence>
<reference evidence="6" key="1">
    <citation type="submission" date="2014-05" db="EMBL/GenBank/DDBJ databases">
        <authorList>
            <person name="Chronopoulou M."/>
        </authorList>
    </citation>
    <scope>NUCLEOTIDE SEQUENCE</scope>
    <source>
        <tissue evidence="6">Whole organism</tissue>
    </source>
</reference>
<dbReference type="InterPro" id="IPR032675">
    <property type="entry name" value="LRR_dom_sf"/>
</dbReference>
<evidence type="ECO:0000256" key="3">
    <source>
        <dbReference type="ARBA" id="ARBA00022737"/>
    </source>
</evidence>
<evidence type="ECO:0000256" key="2">
    <source>
        <dbReference type="ARBA" id="ARBA00022729"/>
    </source>
</evidence>
<dbReference type="FunFam" id="3.80.10.10:FF:000770">
    <property type="entry name" value="Uncharacterized protein"/>
    <property type="match status" value="1"/>
</dbReference>
<dbReference type="GO" id="GO:0005886">
    <property type="term" value="C:plasma membrane"/>
    <property type="evidence" value="ECO:0007669"/>
    <property type="project" value="TreeGrafter"/>
</dbReference>
<keyword evidence="3" id="KW-0677">Repeat</keyword>
<dbReference type="AlphaFoldDB" id="A0A0K2T379"/>
<dbReference type="Pfam" id="PF13855">
    <property type="entry name" value="LRR_8"/>
    <property type="match status" value="3"/>
</dbReference>
<keyword evidence="1" id="KW-0433">Leucine-rich repeat</keyword>
<dbReference type="SMART" id="SM00365">
    <property type="entry name" value="LRR_SD22"/>
    <property type="match status" value="4"/>
</dbReference>
<dbReference type="OrthoDB" id="8400687at2759"/>
<proteinExistence type="predicted"/>
<dbReference type="EMBL" id="HACA01002510">
    <property type="protein sequence ID" value="CDW19871.1"/>
    <property type="molecule type" value="Transcribed_RNA"/>
</dbReference>
<dbReference type="Gene3D" id="3.80.10.10">
    <property type="entry name" value="Ribonuclease Inhibitor"/>
    <property type="match status" value="3"/>
</dbReference>
<feature type="non-terminal residue" evidence="6">
    <location>
        <position position="524"/>
    </location>
</feature>
<accession>A0A0K2T379</accession>
<dbReference type="InterPro" id="IPR050541">
    <property type="entry name" value="LRR_TM_domain-containing"/>
</dbReference>
<dbReference type="InterPro" id="IPR001611">
    <property type="entry name" value="Leu-rich_rpt"/>
</dbReference>
<dbReference type="PROSITE" id="PS51450">
    <property type="entry name" value="LRR"/>
    <property type="match status" value="2"/>
</dbReference>
<dbReference type="SMART" id="SM00369">
    <property type="entry name" value="LRR_TYP"/>
    <property type="match status" value="9"/>
</dbReference>
<evidence type="ECO:0000256" key="4">
    <source>
        <dbReference type="ARBA" id="ARBA00023180"/>
    </source>
</evidence>
<feature type="chain" id="PRO_5005487408" evidence="5">
    <location>
        <begin position="21"/>
        <end position="524"/>
    </location>
</feature>
<dbReference type="SUPFAM" id="SSF52058">
    <property type="entry name" value="L domain-like"/>
    <property type="match status" value="1"/>
</dbReference>
<feature type="signal peptide" evidence="5">
    <location>
        <begin position="1"/>
        <end position="20"/>
    </location>
</feature>
<evidence type="ECO:0000313" key="6">
    <source>
        <dbReference type="EMBL" id="CDW19871.1"/>
    </source>
</evidence>
<keyword evidence="4" id="KW-0325">Glycoprotein</keyword>
<evidence type="ECO:0000256" key="1">
    <source>
        <dbReference type="ARBA" id="ARBA00022614"/>
    </source>
</evidence>
<dbReference type="PANTHER" id="PTHR24369">
    <property type="entry name" value="ANTIGEN BSP, PUTATIVE-RELATED"/>
    <property type="match status" value="1"/>
</dbReference>
<protein>
    <submittedName>
        <fullName evidence="6">Uncharacterized protein</fullName>
    </submittedName>
</protein>
<dbReference type="InterPro" id="IPR003591">
    <property type="entry name" value="Leu-rich_rpt_typical-subtyp"/>
</dbReference>
<keyword evidence="2 5" id="KW-0732">Signal</keyword>